<dbReference type="Pfam" id="PF03413">
    <property type="entry name" value="PepSY"/>
    <property type="match status" value="1"/>
</dbReference>
<evidence type="ECO:0000256" key="1">
    <source>
        <dbReference type="SAM" id="MobiDB-lite"/>
    </source>
</evidence>
<feature type="compositionally biased region" description="Basic and acidic residues" evidence="1">
    <location>
        <begin position="52"/>
        <end position="61"/>
    </location>
</feature>
<reference evidence="4 5" key="1">
    <citation type="submission" date="2024-10" db="EMBL/GenBank/DDBJ databases">
        <title>The Natural Products Discovery Center: Release of the First 8490 Sequenced Strains for Exploring Actinobacteria Biosynthetic Diversity.</title>
        <authorList>
            <person name="Kalkreuter E."/>
            <person name="Kautsar S.A."/>
            <person name="Yang D."/>
            <person name="Bader C.D."/>
            <person name="Teijaro C.N."/>
            <person name="Fluegel L."/>
            <person name="Davis C.M."/>
            <person name="Simpson J.R."/>
            <person name="Lauterbach L."/>
            <person name="Steele A.D."/>
            <person name="Gui C."/>
            <person name="Meng S."/>
            <person name="Li G."/>
            <person name="Viehrig K."/>
            <person name="Ye F."/>
            <person name="Su P."/>
            <person name="Kiefer A.F."/>
            <person name="Nichols A."/>
            <person name="Cepeda A.J."/>
            <person name="Yan W."/>
            <person name="Fan B."/>
            <person name="Jiang Y."/>
            <person name="Adhikari A."/>
            <person name="Zheng C.-J."/>
            <person name="Schuster L."/>
            <person name="Cowan T.M."/>
            <person name="Smanski M.J."/>
            <person name="Chevrette M.G."/>
            <person name="De Carvalho L.P.S."/>
            <person name="Shen B."/>
        </authorList>
    </citation>
    <scope>NUCLEOTIDE SEQUENCE [LARGE SCALE GENOMIC DNA]</scope>
    <source>
        <strain evidence="4 5">NPDC051599</strain>
    </source>
</reference>
<feature type="chain" id="PRO_5045577560" evidence="2">
    <location>
        <begin position="24"/>
        <end position="217"/>
    </location>
</feature>
<organism evidence="4 5">
    <name type="scientific">Streptomyces cellulosae</name>
    <dbReference type="NCBI Taxonomy" id="1968"/>
    <lineage>
        <taxon>Bacteria</taxon>
        <taxon>Bacillati</taxon>
        <taxon>Actinomycetota</taxon>
        <taxon>Actinomycetes</taxon>
        <taxon>Kitasatosporales</taxon>
        <taxon>Streptomycetaceae</taxon>
        <taxon>Streptomyces</taxon>
    </lineage>
</organism>
<evidence type="ECO:0000259" key="3">
    <source>
        <dbReference type="Pfam" id="PF03413"/>
    </source>
</evidence>
<name>A0ABW7XYC8_STRCE</name>
<dbReference type="EMBL" id="JBITDC010000003">
    <property type="protein sequence ID" value="MFI5674839.1"/>
    <property type="molecule type" value="Genomic_DNA"/>
</dbReference>
<proteinExistence type="predicted"/>
<evidence type="ECO:0000313" key="4">
    <source>
        <dbReference type="EMBL" id="MFI5674839.1"/>
    </source>
</evidence>
<feature type="signal peptide" evidence="2">
    <location>
        <begin position="1"/>
        <end position="23"/>
    </location>
</feature>
<dbReference type="RefSeq" id="WP_398655743.1">
    <property type="nucleotide sequence ID" value="NZ_JBITDC010000003.1"/>
</dbReference>
<protein>
    <submittedName>
        <fullName evidence="4">PepSY domain-containing protein</fullName>
    </submittedName>
</protein>
<keyword evidence="2" id="KW-0732">Signal</keyword>
<accession>A0ABW7XYC8</accession>
<feature type="domain" description="PepSY" evidence="3">
    <location>
        <begin position="78"/>
        <end position="137"/>
    </location>
</feature>
<gene>
    <name evidence="4" type="ORF">ACIA8P_09260</name>
</gene>
<dbReference type="Proteomes" id="UP001612415">
    <property type="component" value="Unassembled WGS sequence"/>
</dbReference>
<comment type="caution">
    <text evidence="4">The sequence shown here is derived from an EMBL/GenBank/DDBJ whole genome shotgun (WGS) entry which is preliminary data.</text>
</comment>
<dbReference type="Gene3D" id="3.10.450.40">
    <property type="match status" value="2"/>
</dbReference>
<evidence type="ECO:0000256" key="2">
    <source>
        <dbReference type="SAM" id="SignalP"/>
    </source>
</evidence>
<evidence type="ECO:0000313" key="5">
    <source>
        <dbReference type="Proteomes" id="UP001612415"/>
    </source>
</evidence>
<feature type="region of interest" description="Disordered" evidence="1">
    <location>
        <begin position="27"/>
        <end position="78"/>
    </location>
</feature>
<sequence>MKRNIVIATVAAAALVGSGTATALAVSGDDGAAATRASNARVTDDDAQDSGVRQDDDGLKDGDDDGRDDDSAQAASAKVTAADAISAALRQTPGTAVSADLDDDDDGSGAWEVDVLAKNDAWHSVRIDPGTGKVLSSHVEHEDDTAQVRAALKGASTSATEAAKAAAAKGKVTSVDLDEDGASKAWEAETRAADGAEQDWLVGLKTGKVTADHSDDD</sequence>
<dbReference type="InterPro" id="IPR025711">
    <property type="entry name" value="PepSY"/>
</dbReference>
<keyword evidence="5" id="KW-1185">Reference proteome</keyword>